<dbReference type="PROSITE" id="PS50983">
    <property type="entry name" value="FE_B12_PBP"/>
    <property type="match status" value="1"/>
</dbReference>
<evidence type="ECO:0000256" key="8">
    <source>
        <dbReference type="SAM" id="MobiDB-lite"/>
    </source>
</evidence>
<dbReference type="SMART" id="SM00342">
    <property type="entry name" value="HTH_ARAC"/>
    <property type="match status" value="1"/>
</dbReference>
<evidence type="ECO:0000313" key="11">
    <source>
        <dbReference type="EMBL" id="MFC4303727.1"/>
    </source>
</evidence>
<evidence type="ECO:0000256" key="5">
    <source>
        <dbReference type="ARBA" id="ARBA00023015"/>
    </source>
</evidence>
<name>A0ABV8S8Q7_9BACL</name>
<dbReference type="InterPro" id="IPR018060">
    <property type="entry name" value="HTH_AraC"/>
</dbReference>
<feature type="domain" description="HTH araC/xylS-type" evidence="9">
    <location>
        <begin position="190"/>
        <end position="288"/>
    </location>
</feature>
<dbReference type="PANTHER" id="PTHR30532:SF29">
    <property type="entry name" value="FE(3+) DICITRATE-BINDING PERIPLASMIC PROTEIN"/>
    <property type="match status" value="1"/>
</dbReference>
<comment type="similarity">
    <text evidence="2">Belongs to the bacterial solute-binding protein 8 family.</text>
</comment>
<evidence type="ECO:0000259" key="9">
    <source>
        <dbReference type="PROSITE" id="PS01124"/>
    </source>
</evidence>
<keyword evidence="12" id="KW-1185">Reference proteome</keyword>
<dbReference type="RefSeq" id="WP_204603805.1">
    <property type="nucleotide sequence ID" value="NZ_JBHSED010000015.1"/>
</dbReference>
<evidence type="ECO:0000259" key="10">
    <source>
        <dbReference type="PROSITE" id="PS50983"/>
    </source>
</evidence>
<dbReference type="InterPro" id="IPR018062">
    <property type="entry name" value="HTH_AraC-typ_CS"/>
</dbReference>
<keyword evidence="3" id="KW-0813">Transport</keyword>
<dbReference type="InterPro" id="IPR051313">
    <property type="entry name" value="Bact_iron-sidero_bind"/>
</dbReference>
<evidence type="ECO:0000256" key="1">
    <source>
        <dbReference type="ARBA" id="ARBA00004196"/>
    </source>
</evidence>
<dbReference type="SUPFAM" id="SSF46689">
    <property type="entry name" value="Homeodomain-like"/>
    <property type="match status" value="2"/>
</dbReference>
<keyword evidence="7" id="KW-0804">Transcription</keyword>
<comment type="caution">
    <text evidence="11">The sequence shown here is derived from an EMBL/GenBank/DDBJ whole genome shotgun (WGS) entry which is preliminary data.</text>
</comment>
<keyword evidence="4" id="KW-0732">Signal</keyword>
<evidence type="ECO:0000256" key="4">
    <source>
        <dbReference type="ARBA" id="ARBA00022729"/>
    </source>
</evidence>
<feature type="compositionally biased region" description="Low complexity" evidence="8">
    <location>
        <begin position="354"/>
        <end position="364"/>
    </location>
</feature>
<feature type="domain" description="Fe/B12 periplasmic-binding" evidence="10">
    <location>
        <begin position="404"/>
        <end position="697"/>
    </location>
</feature>
<gene>
    <name evidence="11" type="ORF">ACFO1S_09760</name>
</gene>
<dbReference type="SUPFAM" id="SSF53807">
    <property type="entry name" value="Helical backbone' metal receptor"/>
    <property type="match status" value="1"/>
</dbReference>
<proteinExistence type="inferred from homology"/>
<feature type="region of interest" description="Disordered" evidence="8">
    <location>
        <begin position="354"/>
        <end position="388"/>
    </location>
</feature>
<evidence type="ECO:0000313" key="12">
    <source>
        <dbReference type="Proteomes" id="UP001595755"/>
    </source>
</evidence>
<dbReference type="PROSITE" id="PS01124">
    <property type="entry name" value="HTH_ARAC_FAMILY_2"/>
    <property type="match status" value="1"/>
</dbReference>
<evidence type="ECO:0000256" key="6">
    <source>
        <dbReference type="ARBA" id="ARBA00023125"/>
    </source>
</evidence>
<comment type="subcellular location">
    <subcellularLocation>
        <location evidence="1">Cell envelope</location>
    </subcellularLocation>
</comment>
<dbReference type="InterPro" id="IPR002491">
    <property type="entry name" value="ABC_transptr_periplasmic_BD"/>
</dbReference>
<keyword evidence="5" id="KW-0805">Transcription regulation</keyword>
<dbReference type="PROSITE" id="PS00041">
    <property type="entry name" value="HTH_ARAC_FAMILY_1"/>
    <property type="match status" value="1"/>
</dbReference>
<sequence>MAEDRGSSKYFTKEMIADAVRLWTRLSISLIDVRFQLIQPDTPIHKYTMPTSMLVYTYGHSANVKLDNAIYRSERFSLFHGGKGTELCIDPCGGCLEVYMVLYKAETPPFYRKELLRLLEQANPFTQLYGYSPENPIFFVDRLQTMHSCWQRESAINQFNAKVILYQLMHEIYKDLEKRGIQFLRTDIIASAKHYLDEQFTQPISIQAIADRLSISGSQLSRLFKRREQKSLQEYLNQKRLDAARAHLLITDATIKEIAAGCGFMDEINLIRMFKKYYKMTPSDYRKKNATDMRDCDIDNDSQRHYNDEGLAKLAKSTGDGEFWMFGQTKSKEMILAAALSLMLLLTACASNTPSNTSSPSPTSAQSHDQATPSAEAKGTEAAPQTRIVATKAGNVEIPADPKRIVVQSMFAVGDILPFGKSIVGIDKYFKEFSDLEVWEEHWNQYNKQGVWEKQWDQALGDVEFIALENVEGILALEPDLIIARMDGLDEKLIEQYQKIAPTLFYDARNMTMEESMDFMGDIFGMPERAEELKKAYAANIEKAKKRLTDAGLIDKKVVFIQGVEGKSPSIHGDKNRALVYDILGMHAPEIVESKYFSAKNAEAEGSGYSTSISLEVLPEYVSEADIIAYTFFDESAEAAKAKLAEVPLWAELPAVKNGNVYYYSVNDTMMNYDYASHLITLDTFVDGLLRLPIAKE</sequence>
<evidence type="ECO:0000256" key="7">
    <source>
        <dbReference type="ARBA" id="ARBA00023163"/>
    </source>
</evidence>
<evidence type="ECO:0000256" key="3">
    <source>
        <dbReference type="ARBA" id="ARBA00022448"/>
    </source>
</evidence>
<organism evidence="11 12">
    <name type="scientific">Cohnella boryungensis</name>
    <dbReference type="NCBI Taxonomy" id="768479"/>
    <lineage>
        <taxon>Bacteria</taxon>
        <taxon>Bacillati</taxon>
        <taxon>Bacillota</taxon>
        <taxon>Bacilli</taxon>
        <taxon>Bacillales</taxon>
        <taxon>Paenibacillaceae</taxon>
        <taxon>Cohnella</taxon>
    </lineage>
</organism>
<dbReference type="PANTHER" id="PTHR30532">
    <property type="entry name" value="IRON III DICITRATE-BINDING PERIPLASMIC PROTEIN"/>
    <property type="match status" value="1"/>
</dbReference>
<dbReference type="Pfam" id="PF01497">
    <property type="entry name" value="Peripla_BP_2"/>
    <property type="match status" value="1"/>
</dbReference>
<dbReference type="InterPro" id="IPR009057">
    <property type="entry name" value="Homeodomain-like_sf"/>
</dbReference>
<keyword evidence="6" id="KW-0238">DNA-binding</keyword>
<dbReference type="Pfam" id="PF12833">
    <property type="entry name" value="HTH_18"/>
    <property type="match status" value="1"/>
</dbReference>
<dbReference type="Gene3D" id="1.10.10.60">
    <property type="entry name" value="Homeodomain-like"/>
    <property type="match status" value="2"/>
</dbReference>
<dbReference type="Gene3D" id="3.40.50.1980">
    <property type="entry name" value="Nitrogenase molybdenum iron protein domain"/>
    <property type="match status" value="2"/>
</dbReference>
<dbReference type="EMBL" id="JBHSED010000015">
    <property type="protein sequence ID" value="MFC4303727.1"/>
    <property type="molecule type" value="Genomic_DNA"/>
</dbReference>
<dbReference type="Proteomes" id="UP001595755">
    <property type="component" value="Unassembled WGS sequence"/>
</dbReference>
<protein>
    <submittedName>
        <fullName evidence="11">AraC family transcriptional regulator</fullName>
    </submittedName>
</protein>
<reference evidence="12" key="1">
    <citation type="journal article" date="2019" name="Int. J. Syst. Evol. Microbiol.">
        <title>The Global Catalogue of Microorganisms (GCM) 10K type strain sequencing project: providing services to taxonomists for standard genome sequencing and annotation.</title>
        <authorList>
            <consortium name="The Broad Institute Genomics Platform"/>
            <consortium name="The Broad Institute Genome Sequencing Center for Infectious Disease"/>
            <person name="Wu L."/>
            <person name="Ma J."/>
        </authorList>
    </citation>
    <scope>NUCLEOTIDE SEQUENCE [LARGE SCALE GENOMIC DNA]</scope>
    <source>
        <strain evidence="12">CGMCC 4.1641</strain>
    </source>
</reference>
<evidence type="ECO:0000256" key="2">
    <source>
        <dbReference type="ARBA" id="ARBA00008814"/>
    </source>
</evidence>
<accession>A0ABV8S8Q7</accession>